<sequence length="103" mass="11118">MSDRLTSWVRTVVPALWAALIAWLAGLGLPEQFADTLGGLADELVVPAALAGVYALVRWAEPRLPRWLARILLGSSRPPAYRRLRALSHEVGGTASSSASWRG</sequence>
<name>A0ABW6G5M0_9PSEU</name>
<keyword evidence="1" id="KW-0472">Membrane</keyword>
<dbReference type="RefSeq" id="WP_258937470.1">
    <property type="nucleotide sequence ID" value="NZ_JANBBF010000011.1"/>
</dbReference>
<keyword evidence="3" id="KW-1185">Reference proteome</keyword>
<dbReference type="EMBL" id="JBHXCV010000008">
    <property type="protein sequence ID" value="MFD6794515.1"/>
    <property type="molecule type" value="Genomic_DNA"/>
</dbReference>
<dbReference type="Proteomes" id="UP001598673">
    <property type="component" value="Unassembled WGS sequence"/>
</dbReference>
<proteinExistence type="predicted"/>
<protein>
    <submittedName>
        <fullName evidence="2">Uncharacterized protein</fullName>
    </submittedName>
</protein>
<keyword evidence="1" id="KW-0812">Transmembrane</keyword>
<evidence type="ECO:0000256" key="1">
    <source>
        <dbReference type="SAM" id="Phobius"/>
    </source>
</evidence>
<gene>
    <name evidence="2" type="ORF">ACFWGY_14335</name>
</gene>
<evidence type="ECO:0000313" key="3">
    <source>
        <dbReference type="Proteomes" id="UP001598673"/>
    </source>
</evidence>
<reference evidence="2 3" key="1">
    <citation type="submission" date="2024-09" db="EMBL/GenBank/DDBJ databases">
        <title>The Natural Products Discovery Center: Release of the First 8490 Sequenced Strains for Exploring Actinobacteria Biosynthetic Diversity.</title>
        <authorList>
            <person name="Kalkreuter E."/>
            <person name="Kautsar S.A."/>
            <person name="Yang D."/>
            <person name="Bader C.D."/>
            <person name="Teijaro C.N."/>
            <person name="Fluegel L."/>
            <person name="Davis C.M."/>
            <person name="Simpson J.R."/>
            <person name="Lauterbach L."/>
            <person name="Steele A.D."/>
            <person name="Gui C."/>
            <person name="Meng S."/>
            <person name="Li G."/>
            <person name="Viehrig K."/>
            <person name="Ye F."/>
            <person name="Su P."/>
            <person name="Kiefer A.F."/>
            <person name="Nichols A."/>
            <person name="Cepeda A.J."/>
            <person name="Yan W."/>
            <person name="Fan B."/>
            <person name="Jiang Y."/>
            <person name="Adhikari A."/>
            <person name="Zheng C.-J."/>
            <person name="Schuster L."/>
            <person name="Cowan T.M."/>
            <person name="Smanski M.J."/>
            <person name="Chevrette M.G."/>
            <person name="De Carvalho L.P.S."/>
            <person name="Shen B."/>
        </authorList>
    </citation>
    <scope>NUCLEOTIDE SEQUENCE [LARGE SCALE GENOMIC DNA]</scope>
    <source>
        <strain evidence="2 3">NPDC060353</strain>
    </source>
</reference>
<comment type="caution">
    <text evidence="2">The sequence shown here is derived from an EMBL/GenBank/DDBJ whole genome shotgun (WGS) entry which is preliminary data.</text>
</comment>
<feature type="transmembrane region" description="Helical" evidence="1">
    <location>
        <begin position="44"/>
        <end position="60"/>
    </location>
</feature>
<organism evidence="2 3">
    <name type="scientific">Prauserella salsuginis</name>
    <dbReference type="NCBI Taxonomy" id="387889"/>
    <lineage>
        <taxon>Bacteria</taxon>
        <taxon>Bacillati</taxon>
        <taxon>Actinomycetota</taxon>
        <taxon>Actinomycetes</taxon>
        <taxon>Pseudonocardiales</taxon>
        <taxon>Pseudonocardiaceae</taxon>
        <taxon>Prauserella</taxon>
        <taxon>Prauserella salsuginis group</taxon>
    </lineage>
</organism>
<keyword evidence="1" id="KW-1133">Transmembrane helix</keyword>
<accession>A0ABW6G5M0</accession>
<evidence type="ECO:0000313" key="2">
    <source>
        <dbReference type="EMBL" id="MFD6794515.1"/>
    </source>
</evidence>